<keyword evidence="2" id="KW-1185">Reference proteome</keyword>
<dbReference type="AlphaFoldDB" id="A0AAV4XM31"/>
<protein>
    <submittedName>
        <fullName evidence="1">Uncharacterized protein</fullName>
    </submittedName>
</protein>
<evidence type="ECO:0000313" key="1">
    <source>
        <dbReference type="EMBL" id="GIY95011.1"/>
    </source>
</evidence>
<gene>
    <name evidence="1" type="ORF">CEXT_437691</name>
</gene>
<name>A0AAV4XM31_CAEEX</name>
<reference evidence="1 2" key="1">
    <citation type="submission" date="2021-06" db="EMBL/GenBank/DDBJ databases">
        <title>Caerostris extrusa draft genome.</title>
        <authorList>
            <person name="Kono N."/>
            <person name="Arakawa K."/>
        </authorList>
    </citation>
    <scope>NUCLEOTIDE SEQUENCE [LARGE SCALE GENOMIC DNA]</scope>
</reference>
<dbReference type="Proteomes" id="UP001054945">
    <property type="component" value="Unassembled WGS sequence"/>
</dbReference>
<organism evidence="1 2">
    <name type="scientific">Caerostris extrusa</name>
    <name type="common">Bark spider</name>
    <name type="synonym">Caerostris bankana</name>
    <dbReference type="NCBI Taxonomy" id="172846"/>
    <lineage>
        <taxon>Eukaryota</taxon>
        <taxon>Metazoa</taxon>
        <taxon>Ecdysozoa</taxon>
        <taxon>Arthropoda</taxon>
        <taxon>Chelicerata</taxon>
        <taxon>Arachnida</taxon>
        <taxon>Araneae</taxon>
        <taxon>Araneomorphae</taxon>
        <taxon>Entelegynae</taxon>
        <taxon>Araneoidea</taxon>
        <taxon>Araneidae</taxon>
        <taxon>Caerostris</taxon>
    </lineage>
</organism>
<dbReference type="EMBL" id="BPLR01000471">
    <property type="protein sequence ID" value="GIY95011.1"/>
    <property type="molecule type" value="Genomic_DNA"/>
</dbReference>
<comment type="caution">
    <text evidence="1">The sequence shown here is derived from an EMBL/GenBank/DDBJ whole genome shotgun (WGS) entry which is preliminary data.</text>
</comment>
<evidence type="ECO:0000313" key="2">
    <source>
        <dbReference type="Proteomes" id="UP001054945"/>
    </source>
</evidence>
<accession>A0AAV4XM31</accession>
<proteinExistence type="predicted"/>
<sequence length="165" mass="19052">MGAKHYNLLAGTLIYYEVMSLQHHALDDVMRRRNLEIHGSGGSIQSKEVNISKEDYHHSFGWILFDFVHATMSNCQVFINLYTENRIPLIATLFLLQNINLSFITWNLAFRHNLPRPPSCRQTPKQFGICGQQPSFHQVQPRRSLTMKIFKVGDRGLSAPRVRSK</sequence>